<dbReference type="OrthoDB" id="407555at2759"/>
<evidence type="ECO:0000256" key="1">
    <source>
        <dbReference type="SAM" id="MobiDB-lite"/>
    </source>
</evidence>
<comment type="caution">
    <text evidence="2">The sequence shown here is derived from an EMBL/GenBank/DDBJ whole genome shotgun (WGS) entry which is preliminary data.</text>
</comment>
<keyword evidence="3" id="KW-1185">Reference proteome</keyword>
<protein>
    <submittedName>
        <fullName evidence="2">Uncharacterized protein</fullName>
    </submittedName>
</protein>
<dbReference type="GO" id="GO:0006357">
    <property type="term" value="P:regulation of transcription by RNA polymerase II"/>
    <property type="evidence" value="ECO:0007669"/>
    <property type="project" value="TreeGrafter"/>
</dbReference>
<feature type="compositionally biased region" description="Basic and acidic residues" evidence="1">
    <location>
        <begin position="407"/>
        <end position="416"/>
    </location>
</feature>
<proteinExistence type="predicted"/>
<dbReference type="EMBL" id="NKXS01001271">
    <property type="protein sequence ID" value="PIN19459.1"/>
    <property type="molecule type" value="Genomic_DNA"/>
</dbReference>
<dbReference type="AlphaFoldDB" id="A0A2G9HPK9"/>
<name>A0A2G9HPK9_9LAMI</name>
<dbReference type="Proteomes" id="UP000231279">
    <property type="component" value="Unassembled WGS sequence"/>
</dbReference>
<reference evidence="3" key="1">
    <citation type="journal article" date="2018" name="Gigascience">
        <title>Genome assembly of the Pink Ipe (Handroanthus impetiginosus, Bignoniaceae), a highly valued, ecologically keystone Neotropical timber forest tree.</title>
        <authorList>
            <person name="Silva-Junior O.B."/>
            <person name="Grattapaglia D."/>
            <person name="Novaes E."/>
            <person name="Collevatti R.G."/>
        </authorList>
    </citation>
    <scope>NUCLEOTIDE SEQUENCE [LARGE SCALE GENOMIC DNA]</scope>
    <source>
        <strain evidence="3">cv. UFG-1</strain>
    </source>
</reference>
<dbReference type="PANTHER" id="PTHR23335">
    <property type="entry name" value="CALMODULIN-BINDING TRANSCRIPTION ACTIVATOR CAMTA"/>
    <property type="match status" value="1"/>
</dbReference>
<sequence>MNALTYPSPHWPIQAPRCKLSKYDTFIRRILQRSLLVLPILHLKAECLGSCIVLDEPAELKKLDGFGRWMDTEIGKECDYSLMASDSANYWIALDAATDYKQVLIVGSFLGDKRLSDGHKWCCMFGETELCPIYVSCSDRLACSEVWEFEFLKKPLRFTSLAVERAAEGVSMQIRLGKMLCLDLERKWLDCSAMKCDKCKVKAKMCTLQVGIEMAKVKSDEVITEATCRNFKDIVIQELLKDKLYEWLVCKAHEGDKGPNVLDDEGQGVIHLKACLGPVIAAGVNSNFRDEQGEDIPSLGFIRWEVGYFDVYMHSAATKIQQKYHGWKGVSHREHMLADSCISLQEYVLNLRGSEEDHVGEHQVRKQYKKVLRSVSVVEKAILHWRRKKTWMRGFQTGKASEGAQSHNDKNDSMSS</sequence>
<dbReference type="GO" id="GO:0005634">
    <property type="term" value="C:nucleus"/>
    <property type="evidence" value="ECO:0007669"/>
    <property type="project" value="TreeGrafter"/>
</dbReference>
<dbReference type="GO" id="GO:0003712">
    <property type="term" value="F:transcription coregulator activity"/>
    <property type="evidence" value="ECO:0007669"/>
    <property type="project" value="TreeGrafter"/>
</dbReference>
<accession>A0A2G9HPK9</accession>
<organism evidence="2 3">
    <name type="scientific">Handroanthus impetiginosus</name>
    <dbReference type="NCBI Taxonomy" id="429701"/>
    <lineage>
        <taxon>Eukaryota</taxon>
        <taxon>Viridiplantae</taxon>
        <taxon>Streptophyta</taxon>
        <taxon>Embryophyta</taxon>
        <taxon>Tracheophyta</taxon>
        <taxon>Spermatophyta</taxon>
        <taxon>Magnoliopsida</taxon>
        <taxon>eudicotyledons</taxon>
        <taxon>Gunneridae</taxon>
        <taxon>Pentapetalae</taxon>
        <taxon>asterids</taxon>
        <taxon>lamiids</taxon>
        <taxon>Lamiales</taxon>
        <taxon>Bignoniaceae</taxon>
        <taxon>Crescentiina</taxon>
        <taxon>Tabebuia alliance</taxon>
        <taxon>Handroanthus</taxon>
    </lineage>
</organism>
<dbReference type="STRING" id="429701.A0A2G9HPK9"/>
<evidence type="ECO:0000313" key="2">
    <source>
        <dbReference type="EMBL" id="PIN19459.1"/>
    </source>
</evidence>
<dbReference type="GO" id="GO:0003690">
    <property type="term" value="F:double-stranded DNA binding"/>
    <property type="evidence" value="ECO:0007669"/>
    <property type="project" value="TreeGrafter"/>
</dbReference>
<evidence type="ECO:0000313" key="3">
    <source>
        <dbReference type="Proteomes" id="UP000231279"/>
    </source>
</evidence>
<dbReference type="PANTHER" id="PTHR23335:SF0">
    <property type="entry name" value="CALMODULIN-BINDING TRANSCRIPTION ACTIVATOR 2-LIKE ISOFORM X1"/>
    <property type="match status" value="1"/>
</dbReference>
<feature type="region of interest" description="Disordered" evidence="1">
    <location>
        <begin position="396"/>
        <end position="416"/>
    </location>
</feature>
<gene>
    <name evidence="2" type="ORF">CDL12_07861</name>
</gene>